<gene>
    <name evidence="2" type="ORF">FJU31_05775</name>
</gene>
<sequence length="298" mass="31466">MRVFLTGATGFIGSRVLQQLQASGHQVIGLTRSEAGAEALRAAGADVQHGELGDLASLRAGAKAADAVIHTAFDHDFSRFAANCEQDAAVIGAMGEVLKGSARPLLITSGVGMGEAEPGQPAVETVFNPGHGNPRIASERAGNRLLEAGVDVRVMRLPQVHDAVRQGLISYFIDISRQQGVAAYVGEGANRWSAAHVDDVARAYCLALERGRSGERYHAVAEEGISARRIAEVVATGLGVPVRSITQEEAAAMFGWFALFAGMDLPASSALTQQRLGWQPGGPTLLQDLRVMDYRAGR</sequence>
<dbReference type="Gene3D" id="3.40.50.720">
    <property type="entry name" value="NAD(P)-binding Rossmann-like Domain"/>
    <property type="match status" value="1"/>
</dbReference>
<reference evidence="2 3" key="1">
    <citation type="journal article" date="2020" name="Antonie Van Leeuwenhoek">
        <title>Stenotrophomonas cyclobalanopsidis sp. nov., isolated from the leaf spot disease of Cyclobalanopsis patelliformis.</title>
        <authorList>
            <person name="Bian D.R."/>
            <person name="Xue H."/>
            <person name="Piao C.G."/>
            <person name="Li Y."/>
        </authorList>
    </citation>
    <scope>NUCLEOTIDE SEQUENCE [LARGE SCALE GENOMIC DNA]</scope>
    <source>
        <strain evidence="2 3">TPQG1-4</strain>
    </source>
</reference>
<comment type="caution">
    <text evidence="2">The sequence shown here is derived from an EMBL/GenBank/DDBJ whole genome shotgun (WGS) entry which is preliminary data.</text>
</comment>
<dbReference type="PANTHER" id="PTHR48079:SF6">
    <property type="entry name" value="NAD(P)-BINDING DOMAIN-CONTAINING PROTEIN-RELATED"/>
    <property type="match status" value="1"/>
</dbReference>
<protein>
    <submittedName>
        <fullName evidence="2">SDR family oxidoreductase</fullName>
    </submittedName>
</protein>
<name>A0ABQ6T2X0_9GAMM</name>
<dbReference type="EMBL" id="VYKI01000005">
    <property type="protein sequence ID" value="KAA9001472.1"/>
    <property type="molecule type" value="Genomic_DNA"/>
</dbReference>
<dbReference type="Pfam" id="PF01370">
    <property type="entry name" value="Epimerase"/>
    <property type="match status" value="1"/>
</dbReference>
<dbReference type="PANTHER" id="PTHR48079">
    <property type="entry name" value="PROTEIN YEEZ"/>
    <property type="match status" value="1"/>
</dbReference>
<dbReference type="InterPro" id="IPR036291">
    <property type="entry name" value="NAD(P)-bd_dom_sf"/>
</dbReference>
<dbReference type="SUPFAM" id="SSF51735">
    <property type="entry name" value="NAD(P)-binding Rossmann-fold domains"/>
    <property type="match status" value="1"/>
</dbReference>
<accession>A0ABQ6T2X0</accession>
<dbReference type="InterPro" id="IPR001509">
    <property type="entry name" value="Epimerase_deHydtase"/>
</dbReference>
<evidence type="ECO:0000313" key="2">
    <source>
        <dbReference type="EMBL" id="KAA9001472.1"/>
    </source>
</evidence>
<dbReference type="Proteomes" id="UP000326367">
    <property type="component" value="Unassembled WGS sequence"/>
</dbReference>
<organism evidence="2 3">
    <name type="scientific">Stenotrophomonas cyclobalanopsidis</name>
    <dbReference type="NCBI Taxonomy" id="2771362"/>
    <lineage>
        <taxon>Bacteria</taxon>
        <taxon>Pseudomonadati</taxon>
        <taxon>Pseudomonadota</taxon>
        <taxon>Gammaproteobacteria</taxon>
        <taxon>Lysobacterales</taxon>
        <taxon>Lysobacteraceae</taxon>
        <taxon>Stenotrophomonas</taxon>
    </lineage>
</organism>
<keyword evidence="3" id="KW-1185">Reference proteome</keyword>
<dbReference type="InterPro" id="IPR051783">
    <property type="entry name" value="NAD(P)-dependent_oxidoreduct"/>
</dbReference>
<proteinExistence type="predicted"/>
<evidence type="ECO:0000313" key="3">
    <source>
        <dbReference type="Proteomes" id="UP000326367"/>
    </source>
</evidence>
<dbReference type="CDD" id="cd05262">
    <property type="entry name" value="SDR_a7"/>
    <property type="match status" value="1"/>
</dbReference>
<feature type="domain" description="NAD-dependent epimerase/dehydratase" evidence="1">
    <location>
        <begin position="3"/>
        <end position="217"/>
    </location>
</feature>
<evidence type="ECO:0000259" key="1">
    <source>
        <dbReference type="Pfam" id="PF01370"/>
    </source>
</evidence>
<dbReference type="RefSeq" id="WP_150453892.1">
    <property type="nucleotide sequence ID" value="NZ_VYKI01000005.1"/>
</dbReference>